<dbReference type="EMBL" id="VNFH01000012">
    <property type="protein sequence ID" value="TVU67860.1"/>
    <property type="molecule type" value="Genomic_DNA"/>
</dbReference>
<organism evidence="1 2">
    <name type="scientific">Cobetia crustatorum</name>
    <dbReference type="NCBI Taxonomy" id="553385"/>
    <lineage>
        <taxon>Bacteria</taxon>
        <taxon>Pseudomonadati</taxon>
        <taxon>Pseudomonadota</taxon>
        <taxon>Gammaproteobacteria</taxon>
        <taxon>Oceanospirillales</taxon>
        <taxon>Halomonadaceae</taxon>
        <taxon>Cobetia</taxon>
    </lineage>
</organism>
<evidence type="ECO:0000313" key="2">
    <source>
        <dbReference type="Proteomes" id="UP000319941"/>
    </source>
</evidence>
<name>A0A558HFH0_9GAMM</name>
<dbReference type="STRING" id="553385.GCA_000591415_03340"/>
<comment type="caution">
    <text evidence="1">The sequence shown here is derived from an EMBL/GenBank/DDBJ whole genome shotgun (WGS) entry which is preliminary data.</text>
</comment>
<sequence>MPGERHSLAGNDCLPAPKGAVVLTIKGAVICGNAGTVDLPQAHFDMDMLDALPSRVMATHTPWTQGRVTFTGPLVRELIHRVAGNVTLLTVSALNDFSADIPISDIEDYDVLLATQRDGQRMAVRDLGPLFILYPFDAHPELLNEQVRFRSVWQVNELSLK</sequence>
<evidence type="ECO:0000313" key="1">
    <source>
        <dbReference type="EMBL" id="TVU67860.1"/>
    </source>
</evidence>
<dbReference type="Proteomes" id="UP000319941">
    <property type="component" value="Unassembled WGS sequence"/>
</dbReference>
<gene>
    <name evidence="1" type="ORF">FQP86_15725</name>
</gene>
<proteinExistence type="predicted"/>
<keyword evidence="2" id="KW-1185">Reference proteome</keyword>
<reference evidence="1 2" key="1">
    <citation type="submission" date="2019-07" db="EMBL/GenBank/DDBJ databases">
        <title>Diversity of Bacteria from Kongsfjorden, Arctic.</title>
        <authorList>
            <person name="Yu Y."/>
        </authorList>
    </citation>
    <scope>NUCLEOTIDE SEQUENCE [LARGE SCALE GENOMIC DNA]</scope>
    <source>
        <strain evidence="1 2">SM1923</strain>
    </source>
</reference>
<dbReference type="InterPro" id="IPR036374">
    <property type="entry name" value="OxRdtase_Mopterin-bd_sf"/>
</dbReference>
<dbReference type="OrthoDB" id="9798763at2"/>
<dbReference type="AlphaFoldDB" id="A0A558HFH0"/>
<dbReference type="SUPFAM" id="SSF56524">
    <property type="entry name" value="Oxidoreductase molybdopterin-binding domain"/>
    <property type="match status" value="1"/>
</dbReference>
<protein>
    <submittedName>
        <fullName evidence="1">Oxidoreductase</fullName>
    </submittedName>
</protein>
<accession>A0A558HFH0</accession>